<reference evidence="5" key="1">
    <citation type="submission" date="2021-01" db="EMBL/GenBank/DDBJ databases">
        <title>A chromosome-scale assembly of European eel, Anguilla anguilla.</title>
        <authorList>
            <person name="Henkel C."/>
            <person name="Jong-Raadsen S.A."/>
            <person name="Dufour S."/>
            <person name="Weltzien F.-A."/>
            <person name="Palstra A.P."/>
            <person name="Pelster B."/>
            <person name="Spaink H.P."/>
            <person name="Van Den Thillart G.E."/>
            <person name="Jansen H."/>
            <person name="Zahm M."/>
            <person name="Klopp C."/>
            <person name="Cedric C."/>
            <person name="Louis A."/>
            <person name="Berthelot C."/>
            <person name="Parey E."/>
            <person name="Roest Crollius H."/>
            <person name="Montfort J."/>
            <person name="Robinson-Rechavi M."/>
            <person name="Bucao C."/>
            <person name="Bouchez O."/>
            <person name="Gislard M."/>
            <person name="Lluch J."/>
            <person name="Milhes M."/>
            <person name="Lampietro C."/>
            <person name="Lopez Roques C."/>
            <person name="Donnadieu C."/>
            <person name="Braasch I."/>
            <person name="Desvignes T."/>
            <person name="Postlethwait J."/>
            <person name="Bobe J."/>
            <person name="Guiguen Y."/>
            <person name="Dirks R."/>
        </authorList>
    </citation>
    <scope>NUCLEOTIDE SEQUENCE</scope>
    <source>
        <strain evidence="5">Tag_6206</strain>
        <tissue evidence="5">Liver</tissue>
    </source>
</reference>
<gene>
    <name evidence="5" type="ORF">ANANG_G00030350</name>
</gene>
<feature type="compositionally biased region" description="Basic and acidic residues" evidence="1">
    <location>
        <begin position="192"/>
        <end position="203"/>
    </location>
</feature>
<evidence type="ECO:0000256" key="2">
    <source>
        <dbReference type="SAM" id="Phobius"/>
    </source>
</evidence>
<accession>A0A9D3MRH0</accession>
<proteinExistence type="predicted"/>
<dbReference type="Pfam" id="PF07686">
    <property type="entry name" value="V-set"/>
    <property type="match status" value="1"/>
</dbReference>
<evidence type="ECO:0000259" key="4">
    <source>
        <dbReference type="Pfam" id="PF07686"/>
    </source>
</evidence>
<dbReference type="Proteomes" id="UP001044222">
    <property type="component" value="Unassembled WGS sequence"/>
</dbReference>
<dbReference type="InterPro" id="IPR013783">
    <property type="entry name" value="Ig-like_fold"/>
</dbReference>
<dbReference type="SUPFAM" id="SSF48726">
    <property type="entry name" value="Immunoglobulin"/>
    <property type="match status" value="1"/>
</dbReference>
<keyword evidence="6" id="KW-1185">Reference proteome</keyword>
<comment type="caution">
    <text evidence="5">The sequence shown here is derived from an EMBL/GenBank/DDBJ whole genome shotgun (WGS) entry which is preliminary data.</text>
</comment>
<sequence>METSVHCLFLLVFASCSTWSTAVKSKEPFRWLNSGDSVTMQCSTTETDYDGVYLVLRSLHEDKEIFFLFGRNKKLTPGKGYESRLRTEGELNNLQVTLANMTVDDSGVYWFKYRRMDNKTGKTEKFGGDGSSMVVVNGRPCPKVEEKVLPSNLVIVSAISAGSVFLLCLTLLLIWLVPRMKKSMGKRHGHARRSDSVYEDMRKSHASHRAHQPPYQTNQYP</sequence>
<organism evidence="5 6">
    <name type="scientific">Anguilla anguilla</name>
    <name type="common">European freshwater eel</name>
    <name type="synonym">Muraena anguilla</name>
    <dbReference type="NCBI Taxonomy" id="7936"/>
    <lineage>
        <taxon>Eukaryota</taxon>
        <taxon>Metazoa</taxon>
        <taxon>Chordata</taxon>
        <taxon>Craniata</taxon>
        <taxon>Vertebrata</taxon>
        <taxon>Euteleostomi</taxon>
        <taxon>Actinopterygii</taxon>
        <taxon>Neopterygii</taxon>
        <taxon>Teleostei</taxon>
        <taxon>Anguilliformes</taxon>
        <taxon>Anguillidae</taxon>
        <taxon>Anguilla</taxon>
    </lineage>
</organism>
<keyword evidence="2" id="KW-0812">Transmembrane</keyword>
<feature type="chain" id="PRO_5039104840" description="Immunoglobulin V-set domain-containing protein" evidence="3">
    <location>
        <begin position="23"/>
        <end position="221"/>
    </location>
</feature>
<dbReference type="EMBL" id="JAFIRN010000002">
    <property type="protein sequence ID" value="KAG5853804.1"/>
    <property type="molecule type" value="Genomic_DNA"/>
</dbReference>
<name>A0A9D3MRH0_ANGAN</name>
<dbReference type="InterPro" id="IPR013106">
    <property type="entry name" value="Ig_V-set"/>
</dbReference>
<dbReference type="InterPro" id="IPR039090">
    <property type="entry name" value="CD7"/>
</dbReference>
<evidence type="ECO:0000313" key="6">
    <source>
        <dbReference type="Proteomes" id="UP001044222"/>
    </source>
</evidence>
<feature type="region of interest" description="Disordered" evidence="1">
    <location>
        <begin position="185"/>
        <end position="221"/>
    </location>
</feature>
<protein>
    <recommendedName>
        <fullName evidence="4">Immunoglobulin V-set domain-containing protein</fullName>
    </recommendedName>
</protein>
<keyword evidence="3" id="KW-0732">Signal</keyword>
<evidence type="ECO:0000256" key="1">
    <source>
        <dbReference type="SAM" id="MobiDB-lite"/>
    </source>
</evidence>
<evidence type="ECO:0000313" key="5">
    <source>
        <dbReference type="EMBL" id="KAG5853804.1"/>
    </source>
</evidence>
<feature type="transmembrane region" description="Helical" evidence="2">
    <location>
        <begin position="153"/>
        <end position="177"/>
    </location>
</feature>
<feature type="signal peptide" evidence="3">
    <location>
        <begin position="1"/>
        <end position="22"/>
    </location>
</feature>
<dbReference type="GO" id="GO:0038023">
    <property type="term" value="F:signaling receptor activity"/>
    <property type="evidence" value="ECO:0007669"/>
    <property type="project" value="InterPro"/>
</dbReference>
<dbReference type="GO" id="GO:0016020">
    <property type="term" value="C:membrane"/>
    <property type="evidence" value="ECO:0007669"/>
    <property type="project" value="InterPro"/>
</dbReference>
<dbReference type="Gene3D" id="2.60.40.10">
    <property type="entry name" value="Immunoglobulins"/>
    <property type="match status" value="1"/>
</dbReference>
<evidence type="ECO:0000256" key="3">
    <source>
        <dbReference type="SAM" id="SignalP"/>
    </source>
</evidence>
<dbReference type="PANTHER" id="PTHR15343">
    <property type="entry name" value="CD7"/>
    <property type="match status" value="1"/>
</dbReference>
<feature type="domain" description="Immunoglobulin V-set" evidence="4">
    <location>
        <begin position="31"/>
        <end position="118"/>
    </location>
</feature>
<keyword evidence="2" id="KW-0472">Membrane</keyword>
<keyword evidence="2" id="KW-1133">Transmembrane helix</keyword>
<dbReference type="GO" id="GO:0002250">
    <property type="term" value="P:adaptive immune response"/>
    <property type="evidence" value="ECO:0007669"/>
    <property type="project" value="InterPro"/>
</dbReference>
<dbReference type="PANTHER" id="PTHR15343:SF0">
    <property type="entry name" value="T-CELL ANTIGEN CD7"/>
    <property type="match status" value="1"/>
</dbReference>
<dbReference type="InterPro" id="IPR036179">
    <property type="entry name" value="Ig-like_dom_sf"/>
</dbReference>
<dbReference type="AlphaFoldDB" id="A0A9D3MRH0"/>